<evidence type="ECO:0000256" key="5">
    <source>
        <dbReference type="ARBA" id="ARBA00023038"/>
    </source>
</evidence>
<accession>A0A3B5AG07</accession>
<dbReference type="PROSITE" id="PS50023">
    <property type="entry name" value="LIM_DOMAIN_2"/>
    <property type="match status" value="2"/>
</dbReference>
<gene>
    <name evidence="10" type="primary">PRICKLE3</name>
</gene>
<organism evidence="10">
    <name type="scientific">Stegastes partitus</name>
    <name type="common">bicolor damselfish</name>
    <dbReference type="NCBI Taxonomy" id="144197"/>
    <lineage>
        <taxon>Eukaryota</taxon>
        <taxon>Metazoa</taxon>
        <taxon>Chordata</taxon>
        <taxon>Craniata</taxon>
        <taxon>Vertebrata</taxon>
        <taxon>Euteleostomi</taxon>
        <taxon>Actinopterygii</taxon>
        <taxon>Neopterygii</taxon>
        <taxon>Teleostei</taxon>
        <taxon>Neoteleostei</taxon>
        <taxon>Acanthomorphata</taxon>
        <taxon>Ovalentaria</taxon>
        <taxon>Pomacentridae</taxon>
        <taxon>Stegastes</taxon>
    </lineage>
</organism>
<evidence type="ECO:0000256" key="6">
    <source>
        <dbReference type="PROSITE-ProRule" id="PRU00125"/>
    </source>
</evidence>
<keyword evidence="3" id="KW-0677">Repeat</keyword>
<evidence type="ECO:0000259" key="9">
    <source>
        <dbReference type="PROSITE" id="PS51303"/>
    </source>
</evidence>
<feature type="compositionally biased region" description="Polar residues" evidence="7">
    <location>
        <begin position="357"/>
        <end position="366"/>
    </location>
</feature>
<dbReference type="InterPro" id="IPR033725">
    <property type="entry name" value="LIM1_prickle"/>
</dbReference>
<dbReference type="CDD" id="cd09415">
    <property type="entry name" value="LIM1_Prickle"/>
    <property type="match status" value="1"/>
</dbReference>
<evidence type="ECO:0000313" key="10">
    <source>
        <dbReference type="Ensembl" id="ENSSPAP00000020383.1"/>
    </source>
</evidence>
<dbReference type="InterPro" id="IPR010442">
    <property type="entry name" value="PET_domain"/>
</dbReference>
<dbReference type="STRING" id="144197.ENSSPAP00000020383"/>
<dbReference type="PANTHER" id="PTHR24211">
    <property type="entry name" value="LIM DOMAIN-CONTAINING PROTEIN"/>
    <property type="match status" value="1"/>
</dbReference>
<dbReference type="Gene3D" id="2.10.110.10">
    <property type="entry name" value="Cysteine Rich Protein"/>
    <property type="match status" value="3"/>
</dbReference>
<protein>
    <submittedName>
        <fullName evidence="10">Prickle planar cell polarity protein 3</fullName>
    </submittedName>
</protein>
<evidence type="ECO:0000256" key="2">
    <source>
        <dbReference type="ARBA" id="ARBA00022723"/>
    </source>
</evidence>
<comment type="similarity">
    <text evidence="1">Belongs to the prickle / espinas / testin family.</text>
</comment>
<dbReference type="FunFam" id="2.10.110.10:FF:000035">
    <property type="entry name" value="prickle-like protein 2 isoform X1"/>
    <property type="match status" value="1"/>
</dbReference>
<dbReference type="SUPFAM" id="SSF57716">
    <property type="entry name" value="Glucocorticoid receptor-like (DNA-binding domain)"/>
    <property type="match status" value="2"/>
</dbReference>
<dbReference type="InterPro" id="IPR047120">
    <property type="entry name" value="Pk/Esn/Tes"/>
</dbReference>
<evidence type="ECO:0000256" key="3">
    <source>
        <dbReference type="ARBA" id="ARBA00022737"/>
    </source>
</evidence>
<dbReference type="InterPro" id="IPR033727">
    <property type="entry name" value="LIM3_prickle"/>
</dbReference>
<feature type="compositionally biased region" description="Basic and acidic residues" evidence="7">
    <location>
        <begin position="520"/>
        <end position="544"/>
    </location>
</feature>
<dbReference type="Pfam" id="PF06297">
    <property type="entry name" value="PET"/>
    <property type="match status" value="1"/>
</dbReference>
<keyword evidence="4 6" id="KW-0862">Zinc</keyword>
<dbReference type="Ensembl" id="ENSSPAT00000020697.1">
    <property type="protein sequence ID" value="ENSSPAP00000020383.1"/>
    <property type="gene ID" value="ENSSPAG00000015352.1"/>
</dbReference>
<dbReference type="InterPro" id="IPR033723">
    <property type="entry name" value="PET_prickle"/>
</dbReference>
<feature type="region of interest" description="Disordered" evidence="7">
    <location>
        <begin position="492"/>
        <end position="568"/>
    </location>
</feature>
<reference evidence="10" key="1">
    <citation type="submission" date="2023-09" db="UniProtKB">
        <authorList>
            <consortium name="Ensembl"/>
        </authorList>
    </citation>
    <scope>IDENTIFICATION</scope>
</reference>
<feature type="compositionally biased region" description="Basic and acidic residues" evidence="7">
    <location>
        <begin position="557"/>
        <end position="568"/>
    </location>
</feature>
<dbReference type="CDD" id="cd09418">
    <property type="entry name" value="LIM2_Prickle"/>
    <property type="match status" value="1"/>
</dbReference>
<dbReference type="PANTHER" id="PTHR24211:SF19">
    <property type="entry name" value="PRICKLE PLANAR CELL POLARITY PROTEIN 3"/>
    <property type="match status" value="1"/>
</dbReference>
<keyword evidence="2 6" id="KW-0479">Metal-binding</keyword>
<keyword evidence="5 6" id="KW-0440">LIM domain</keyword>
<dbReference type="PROSITE" id="PS51303">
    <property type="entry name" value="PET"/>
    <property type="match status" value="1"/>
</dbReference>
<dbReference type="GO" id="GO:0008270">
    <property type="term" value="F:zinc ion binding"/>
    <property type="evidence" value="ECO:0007669"/>
    <property type="project" value="InterPro"/>
</dbReference>
<evidence type="ECO:0000256" key="4">
    <source>
        <dbReference type="ARBA" id="ARBA00022833"/>
    </source>
</evidence>
<name>A0A3B5AG07_9TELE</name>
<dbReference type="CDD" id="cd09827">
    <property type="entry name" value="PET_Prickle"/>
    <property type="match status" value="1"/>
</dbReference>
<dbReference type="CDD" id="cd09420">
    <property type="entry name" value="LIM3_Prickle"/>
    <property type="match status" value="1"/>
</dbReference>
<dbReference type="SMART" id="SM00132">
    <property type="entry name" value="LIM"/>
    <property type="match status" value="3"/>
</dbReference>
<dbReference type="AlphaFoldDB" id="A0A3B5AG07"/>
<feature type="domain" description="LIM zinc-binding" evidence="8">
    <location>
        <begin position="229"/>
        <end position="289"/>
    </location>
</feature>
<dbReference type="InterPro" id="IPR001781">
    <property type="entry name" value="Znf_LIM"/>
</dbReference>
<feature type="region of interest" description="Disordered" evidence="7">
    <location>
        <begin position="357"/>
        <end position="376"/>
    </location>
</feature>
<proteinExistence type="inferred from homology"/>
<feature type="domain" description="LIM zinc-binding" evidence="8">
    <location>
        <begin position="164"/>
        <end position="228"/>
    </location>
</feature>
<evidence type="ECO:0000256" key="7">
    <source>
        <dbReference type="SAM" id="MobiDB-lite"/>
    </source>
</evidence>
<dbReference type="PROSITE" id="PS00478">
    <property type="entry name" value="LIM_DOMAIN_1"/>
    <property type="match status" value="1"/>
</dbReference>
<dbReference type="GeneTree" id="ENSGT00940000153629"/>
<dbReference type="Pfam" id="PF00412">
    <property type="entry name" value="LIM"/>
    <property type="match status" value="3"/>
</dbReference>
<sequence>LYRGQPCMRCGDQCPGFRVHGWRKICVHCKCVREEHAVRSVPGQLEKMMTKLVSDFQRHSISDDDSGCASEEYAWVPPGLKPEQVYQYFSCLPEDRVPYVNSPGERYRIKQLLHQLPAHDSEPQYCNSLDEEEKKELRLFSQQRKRENLGRGIVRLFPVTMTGAICLQCGRQICGGDIAVFASRAGHSSCWHPQCFQCASCSELLVDLIYFYQDGQIYCGRHHAERLKPRCQACDEIILADECTEAEGRYWHMKHFCCFECEAALGGQRYIMRESRPYCCSCYESLYAECCDTCGEHIGIDQGQMTYEGQHWHAVESCFCCARCRLPLLGRPFLPRGGLIFCSRPCSLGEDPNNSDSCDSALQSRTPHNRRSGTEKRQQLQCEKLNVLHYTSVLPGFIETLSKVNGVLLTVSFFWSDGSSYQQRSLRRGWSRCRIPSDPALHPGSERRSRRLRPDRPHLDTLDWRCEKERDIWGSSNSSSLTLQPGHYKHEDCSTCSSSSDSEEEGFFLGKPIPVPPQLRKQEPGEGKDREAEEVKEVQRDKGLRGSIRRRRAHSLGAKDKDKNCVVS</sequence>
<evidence type="ECO:0000256" key="1">
    <source>
        <dbReference type="ARBA" id="ARBA00008268"/>
    </source>
</evidence>
<feature type="domain" description="PET" evidence="9">
    <location>
        <begin position="54"/>
        <end position="162"/>
    </location>
</feature>
<evidence type="ECO:0000259" key="8">
    <source>
        <dbReference type="PROSITE" id="PS50023"/>
    </source>
</evidence>
<dbReference type="InterPro" id="IPR033726">
    <property type="entry name" value="LIM2_prickle"/>
</dbReference>
<dbReference type="FunFam" id="2.10.110.10:FF:000005">
    <property type="entry name" value="Testin isoform 1"/>
    <property type="match status" value="1"/>
</dbReference>